<evidence type="ECO:0008006" key="3">
    <source>
        <dbReference type="Google" id="ProtNLM"/>
    </source>
</evidence>
<evidence type="ECO:0000313" key="2">
    <source>
        <dbReference type="Proteomes" id="UP000606194"/>
    </source>
</evidence>
<dbReference type="InterPro" id="IPR026286">
    <property type="entry name" value="MaiA/AMDase"/>
</dbReference>
<evidence type="ECO:0000313" key="1">
    <source>
        <dbReference type="EMBL" id="GGS30725.1"/>
    </source>
</evidence>
<proteinExistence type="predicted"/>
<sequence length="248" mass="26177">MSLQSAERLGVVVPSGNAAAEPEIGSLVRPAMNVHTSRFPVLPGRTLRERLDAYNEGLDEVVAGFGGLKLGAVVVACSGSHYLLGPDGDRALCEKLADAGGRPVASSTLATLDTCADLGVRDIVLVSPYEPWLTDLSRTFWEQAGLTVSRVVPIRAGDRFSPYDVSTDDLVRQVAEAGLGDDQALLLTGTGMFTFDALRQIGEGNDRVLLTSNICSARWALKQTGLPADPAEETGLLRRLAARTGGTA</sequence>
<comment type="caution">
    <text evidence="1">The sequence shown here is derived from an EMBL/GenBank/DDBJ whole genome shotgun (WGS) entry which is preliminary data.</text>
</comment>
<reference evidence="1" key="2">
    <citation type="submission" date="2020-09" db="EMBL/GenBank/DDBJ databases">
        <authorList>
            <person name="Sun Q."/>
            <person name="Ohkuma M."/>
        </authorList>
    </citation>
    <scope>NUCLEOTIDE SEQUENCE</scope>
    <source>
        <strain evidence="1">JCM 4386</strain>
    </source>
</reference>
<reference evidence="1" key="1">
    <citation type="journal article" date="2014" name="Int. J. Syst. Evol. Microbiol.">
        <title>Complete genome sequence of Corynebacterium casei LMG S-19264T (=DSM 44701T), isolated from a smear-ripened cheese.</title>
        <authorList>
            <consortium name="US DOE Joint Genome Institute (JGI-PGF)"/>
            <person name="Walter F."/>
            <person name="Albersmeier A."/>
            <person name="Kalinowski J."/>
            <person name="Ruckert C."/>
        </authorList>
    </citation>
    <scope>NUCLEOTIDE SEQUENCE</scope>
    <source>
        <strain evidence="1">JCM 4386</strain>
    </source>
</reference>
<dbReference type="Pfam" id="PF17645">
    <property type="entry name" value="Amdase"/>
    <property type="match status" value="1"/>
</dbReference>
<dbReference type="Gene3D" id="3.40.50.12500">
    <property type="match status" value="1"/>
</dbReference>
<name>A0A918LCG3_9ACTN</name>
<keyword evidence="2" id="KW-1185">Reference proteome</keyword>
<dbReference type="AlphaFoldDB" id="A0A918LCG3"/>
<dbReference type="Proteomes" id="UP000606194">
    <property type="component" value="Unassembled WGS sequence"/>
</dbReference>
<organism evidence="1 2">
    <name type="scientific">Streptomyces humidus</name>
    <dbReference type="NCBI Taxonomy" id="52259"/>
    <lineage>
        <taxon>Bacteria</taxon>
        <taxon>Bacillati</taxon>
        <taxon>Actinomycetota</taxon>
        <taxon>Actinomycetes</taxon>
        <taxon>Kitasatosporales</taxon>
        <taxon>Streptomycetaceae</taxon>
        <taxon>Streptomyces</taxon>
    </lineage>
</organism>
<protein>
    <recommendedName>
        <fullName evidence="3">Arylmalonate decarboxylase</fullName>
    </recommendedName>
</protein>
<dbReference type="RefSeq" id="WP_190154374.1">
    <property type="nucleotide sequence ID" value="NZ_BMTL01000067.1"/>
</dbReference>
<dbReference type="InterPro" id="IPR053714">
    <property type="entry name" value="Iso_Racemase_Enz_sf"/>
</dbReference>
<dbReference type="EMBL" id="BMTL01000067">
    <property type="protein sequence ID" value="GGS30725.1"/>
    <property type="molecule type" value="Genomic_DNA"/>
</dbReference>
<dbReference type="PANTHER" id="PTHR40267:SF1">
    <property type="entry name" value="BLR3294 PROTEIN"/>
    <property type="match status" value="1"/>
</dbReference>
<accession>A0A918LCG3</accession>
<dbReference type="PANTHER" id="PTHR40267">
    <property type="entry name" value="BLR3294 PROTEIN"/>
    <property type="match status" value="1"/>
</dbReference>
<gene>
    <name evidence="1" type="ORF">GCM10010269_81580</name>
</gene>